<dbReference type="AlphaFoldDB" id="A0A7G9B5M3"/>
<reference evidence="1 2" key="1">
    <citation type="submission" date="2020-08" db="EMBL/GenBank/DDBJ databases">
        <authorList>
            <person name="Liu C."/>
            <person name="Sun Q."/>
        </authorList>
    </citation>
    <scope>NUCLEOTIDE SEQUENCE [LARGE SCALE GENOMIC DNA]</scope>
    <source>
        <strain evidence="1 2">NSJ-62</strain>
    </source>
</reference>
<accession>A0A7G9B5M3</accession>
<proteinExistence type="predicted"/>
<gene>
    <name evidence="1" type="ORF">H8790_02025</name>
</gene>
<dbReference type="RefSeq" id="WP_187333438.1">
    <property type="nucleotide sequence ID" value="NZ_CP060490.1"/>
</dbReference>
<keyword evidence="2" id="KW-1185">Reference proteome</keyword>
<dbReference type="KEGG" id="ohi:H8790_02025"/>
<dbReference type="InterPro" id="IPR024265">
    <property type="entry name" value="DUF3788"/>
</dbReference>
<organism evidence="1 2">
    <name type="scientific">Oscillibacter hominis</name>
    <dbReference type="NCBI Taxonomy" id="2763056"/>
    <lineage>
        <taxon>Bacteria</taxon>
        <taxon>Bacillati</taxon>
        <taxon>Bacillota</taxon>
        <taxon>Clostridia</taxon>
        <taxon>Eubacteriales</taxon>
        <taxon>Oscillospiraceae</taxon>
        <taxon>Oscillibacter</taxon>
    </lineage>
</organism>
<dbReference type="EMBL" id="CP060490">
    <property type="protein sequence ID" value="QNL44854.1"/>
    <property type="molecule type" value="Genomic_DNA"/>
</dbReference>
<sequence length="141" mass="15861">MDWNTLYPKNAQPTLAEFSAYVDSPLWEQLHGHLKTTYGVVPKLEHSVCSGAPGWNLKYKKGGRALCTLYPAQGRFTCLVSIGGREAPEAEELLCTCTEDVRTLYEQAKPFQGGRWLMIDVTTPEILEDVMALIALRMKKR</sequence>
<evidence type="ECO:0000313" key="1">
    <source>
        <dbReference type="EMBL" id="QNL44854.1"/>
    </source>
</evidence>
<dbReference type="Proteomes" id="UP000515960">
    <property type="component" value="Chromosome"/>
</dbReference>
<name>A0A7G9B5M3_9FIRM</name>
<dbReference type="Pfam" id="PF12663">
    <property type="entry name" value="DUF3788"/>
    <property type="match status" value="1"/>
</dbReference>
<evidence type="ECO:0000313" key="2">
    <source>
        <dbReference type="Proteomes" id="UP000515960"/>
    </source>
</evidence>
<protein>
    <submittedName>
        <fullName evidence="1">DUF3788 domain-containing protein</fullName>
    </submittedName>
</protein>